<name>A0A822EJR5_9BILA</name>
<evidence type="ECO:0000256" key="4">
    <source>
        <dbReference type="ARBA" id="ARBA00023306"/>
    </source>
</evidence>
<keyword evidence="3" id="KW-0539">Nucleus</keyword>
<protein>
    <submittedName>
        <fullName evidence="6">Uncharacterized protein</fullName>
    </submittedName>
</protein>
<feature type="coiled-coil region" evidence="5">
    <location>
        <begin position="9"/>
        <end position="36"/>
    </location>
</feature>
<evidence type="ECO:0000313" key="7">
    <source>
        <dbReference type="Proteomes" id="UP000663848"/>
    </source>
</evidence>
<dbReference type="PANTHER" id="PTHR18937">
    <property type="entry name" value="STRUCTURAL MAINTENANCE OF CHROMOSOMES SMC FAMILY MEMBER"/>
    <property type="match status" value="1"/>
</dbReference>
<keyword evidence="4" id="KW-0131">Cell cycle</keyword>
<dbReference type="GO" id="GO:0003677">
    <property type="term" value="F:DNA binding"/>
    <property type="evidence" value="ECO:0007669"/>
    <property type="project" value="TreeGrafter"/>
</dbReference>
<reference evidence="6" key="1">
    <citation type="submission" date="2021-02" db="EMBL/GenBank/DDBJ databases">
        <authorList>
            <person name="Nowell W R."/>
        </authorList>
    </citation>
    <scope>NUCLEOTIDE SEQUENCE</scope>
</reference>
<proteinExistence type="predicted"/>
<evidence type="ECO:0000313" key="6">
    <source>
        <dbReference type="EMBL" id="CAF5098624.1"/>
    </source>
</evidence>
<evidence type="ECO:0000256" key="2">
    <source>
        <dbReference type="ARBA" id="ARBA00022776"/>
    </source>
</evidence>
<dbReference type="AlphaFoldDB" id="A0A822EJR5"/>
<feature type="non-terminal residue" evidence="6">
    <location>
        <position position="80"/>
    </location>
</feature>
<dbReference type="Gene3D" id="3.40.50.300">
    <property type="entry name" value="P-loop containing nucleotide triphosphate hydrolases"/>
    <property type="match status" value="1"/>
</dbReference>
<comment type="caution">
    <text evidence="6">The sequence shown here is derived from an EMBL/GenBank/DDBJ whole genome shotgun (WGS) entry which is preliminary data.</text>
</comment>
<organism evidence="6 7">
    <name type="scientific">Rotaria socialis</name>
    <dbReference type="NCBI Taxonomy" id="392032"/>
    <lineage>
        <taxon>Eukaryota</taxon>
        <taxon>Metazoa</taxon>
        <taxon>Spiralia</taxon>
        <taxon>Gnathifera</taxon>
        <taxon>Rotifera</taxon>
        <taxon>Eurotatoria</taxon>
        <taxon>Bdelloidea</taxon>
        <taxon>Philodinida</taxon>
        <taxon>Philodinidae</taxon>
        <taxon>Rotaria</taxon>
    </lineage>
</organism>
<feature type="non-terminal residue" evidence="6">
    <location>
        <position position="1"/>
    </location>
</feature>
<dbReference type="GO" id="GO:0051301">
    <property type="term" value="P:cell division"/>
    <property type="evidence" value="ECO:0007669"/>
    <property type="project" value="UniProtKB-KW"/>
</dbReference>
<sequence length="80" mass="9265">RSREVKTTFELTNAEFERARNAAKRARQAFEKIKKERYDRFNALYEHVSTCIDDIYKSLTNSQAAVACLTAEDAEEPYKG</sequence>
<dbReference type="GO" id="GO:0008278">
    <property type="term" value="C:cohesin complex"/>
    <property type="evidence" value="ECO:0007669"/>
    <property type="project" value="TreeGrafter"/>
</dbReference>
<dbReference type="GO" id="GO:0005634">
    <property type="term" value="C:nucleus"/>
    <property type="evidence" value="ECO:0007669"/>
    <property type="project" value="TreeGrafter"/>
</dbReference>
<accession>A0A822EJR5</accession>
<keyword evidence="1" id="KW-0132">Cell division</keyword>
<gene>
    <name evidence="6" type="ORF">QYT958_LOCUS44719</name>
</gene>
<dbReference type="GO" id="GO:0007062">
    <property type="term" value="P:sister chromatid cohesion"/>
    <property type="evidence" value="ECO:0007669"/>
    <property type="project" value="TreeGrafter"/>
</dbReference>
<evidence type="ECO:0000256" key="1">
    <source>
        <dbReference type="ARBA" id="ARBA00022618"/>
    </source>
</evidence>
<evidence type="ECO:0000256" key="5">
    <source>
        <dbReference type="SAM" id="Coils"/>
    </source>
</evidence>
<keyword evidence="2" id="KW-0498">Mitosis</keyword>
<keyword evidence="5" id="KW-0175">Coiled coil</keyword>
<dbReference type="Proteomes" id="UP000663848">
    <property type="component" value="Unassembled WGS sequence"/>
</dbReference>
<dbReference type="EMBL" id="CAJOBR010070680">
    <property type="protein sequence ID" value="CAF5098624.1"/>
    <property type="molecule type" value="Genomic_DNA"/>
</dbReference>
<dbReference type="PANTHER" id="PTHR18937:SF12">
    <property type="entry name" value="STRUCTURAL MAINTENANCE OF CHROMOSOMES PROTEIN"/>
    <property type="match status" value="1"/>
</dbReference>
<dbReference type="InterPro" id="IPR027417">
    <property type="entry name" value="P-loop_NTPase"/>
</dbReference>
<evidence type="ECO:0000256" key="3">
    <source>
        <dbReference type="ARBA" id="ARBA00023242"/>
    </source>
</evidence>